<evidence type="ECO:0000313" key="2">
    <source>
        <dbReference type="EMBL" id="PQM47251.1"/>
    </source>
</evidence>
<comment type="caution">
    <text evidence="2">The sequence shown here is derived from an EMBL/GenBank/DDBJ whole genome shotgun (WGS) entry which is preliminary data.</text>
</comment>
<feature type="region of interest" description="Disordered" evidence="1">
    <location>
        <begin position="1"/>
        <end position="56"/>
    </location>
</feature>
<name>A0A2S8BKM3_9MYCO</name>
<feature type="compositionally biased region" description="Polar residues" evidence="1">
    <location>
        <begin position="1"/>
        <end position="17"/>
    </location>
</feature>
<proteinExistence type="predicted"/>
<dbReference type="EMBL" id="PPEA01000363">
    <property type="protein sequence ID" value="PQM47251.1"/>
    <property type="molecule type" value="Genomic_DNA"/>
</dbReference>
<feature type="compositionally biased region" description="Polar residues" evidence="1">
    <location>
        <begin position="29"/>
        <end position="44"/>
    </location>
</feature>
<dbReference type="Proteomes" id="UP000238296">
    <property type="component" value="Unassembled WGS sequence"/>
</dbReference>
<accession>A0A2S8BKM3</accession>
<sequence length="56" mass="5679">MVQASQAAVLGGNSSSGKRAAGQDHRPPGSTTGSVPALSAQTNRRAAEGQYARRRG</sequence>
<dbReference type="AlphaFoldDB" id="A0A2S8BKM3"/>
<evidence type="ECO:0000313" key="3">
    <source>
        <dbReference type="Proteomes" id="UP000238296"/>
    </source>
</evidence>
<evidence type="ECO:0000256" key="1">
    <source>
        <dbReference type="SAM" id="MobiDB-lite"/>
    </source>
</evidence>
<gene>
    <name evidence="2" type="ORF">C1Y40_02561</name>
</gene>
<reference evidence="2 3" key="1">
    <citation type="journal article" date="2017" name="Int. J. Syst. Evol. Microbiol.">
        <title>Mycobacterium talmoniae sp. nov., a slowly growing mycobacterium isolated from human respiratory samples.</title>
        <authorList>
            <person name="Davidson R.M."/>
            <person name="DeGroote M.A."/>
            <person name="Marola J.L."/>
            <person name="Buss S."/>
            <person name="Jones V."/>
            <person name="McNeil M.R."/>
            <person name="Freifeld A.G."/>
            <person name="Elaine Epperson L."/>
            <person name="Hasan N.A."/>
            <person name="Jackson M."/>
            <person name="Iwen P.C."/>
            <person name="Salfinger M."/>
            <person name="Strong M."/>
        </authorList>
    </citation>
    <scope>NUCLEOTIDE SEQUENCE [LARGE SCALE GENOMIC DNA]</scope>
    <source>
        <strain evidence="2 3">ATCC BAA-2683</strain>
    </source>
</reference>
<protein>
    <submittedName>
        <fullName evidence="2">Uncharacterized protein</fullName>
    </submittedName>
</protein>
<organism evidence="2 3">
    <name type="scientific">Mycobacterium talmoniae</name>
    <dbReference type="NCBI Taxonomy" id="1858794"/>
    <lineage>
        <taxon>Bacteria</taxon>
        <taxon>Bacillati</taxon>
        <taxon>Actinomycetota</taxon>
        <taxon>Actinomycetes</taxon>
        <taxon>Mycobacteriales</taxon>
        <taxon>Mycobacteriaceae</taxon>
        <taxon>Mycobacterium</taxon>
    </lineage>
</organism>